<dbReference type="InterPro" id="IPR027417">
    <property type="entry name" value="P-loop_NTPase"/>
</dbReference>
<dbReference type="PROSITE" id="PS50929">
    <property type="entry name" value="ABC_TM1F"/>
    <property type="match status" value="1"/>
</dbReference>
<dbReference type="Pfam" id="PF00664">
    <property type="entry name" value="ABC_membrane"/>
    <property type="match status" value="1"/>
</dbReference>
<keyword evidence="14" id="KW-1185">Reference proteome</keyword>
<reference evidence="13 14" key="1">
    <citation type="submission" date="2018-08" db="EMBL/GenBank/DDBJ databases">
        <title>Form III RuBisCO-mediated autotrophy in Thermodesulfobium bacteria.</title>
        <authorList>
            <person name="Toshchakov S.V."/>
            <person name="Kublanov I.V."/>
            <person name="Frolov E."/>
            <person name="Bonch-Osmolovskaya E.A."/>
            <person name="Tourova T.P."/>
            <person name="Chernych N.A."/>
            <person name="Lebedinsky A.V."/>
        </authorList>
    </citation>
    <scope>NUCLEOTIDE SEQUENCE [LARGE SCALE GENOMIC DNA]</scope>
    <source>
        <strain evidence="13 14">SR</strain>
    </source>
</reference>
<comment type="subcellular location">
    <subcellularLocation>
        <location evidence="1">Cell membrane</location>
        <topology evidence="1">Multi-pass membrane protein</topology>
    </subcellularLocation>
</comment>
<dbReference type="InterPro" id="IPR003439">
    <property type="entry name" value="ABC_transporter-like_ATP-bd"/>
</dbReference>
<dbReference type="RefSeq" id="WP_115791880.1">
    <property type="nucleotide sequence ID" value="NZ_QSLN01000001.1"/>
</dbReference>
<evidence type="ECO:0000256" key="4">
    <source>
        <dbReference type="ARBA" id="ARBA00022692"/>
    </source>
</evidence>
<keyword evidence="6" id="KW-0378">Hydrolase</keyword>
<feature type="transmembrane region" description="Helical" evidence="10">
    <location>
        <begin position="158"/>
        <end position="180"/>
    </location>
</feature>
<dbReference type="InterPro" id="IPR003593">
    <property type="entry name" value="AAA+_ATPase"/>
</dbReference>
<dbReference type="Gene3D" id="3.40.50.300">
    <property type="entry name" value="P-loop containing nucleotide triphosphate hydrolases"/>
    <property type="match status" value="1"/>
</dbReference>
<evidence type="ECO:0000256" key="3">
    <source>
        <dbReference type="ARBA" id="ARBA00022475"/>
    </source>
</evidence>
<dbReference type="EMBL" id="QSLN01000001">
    <property type="protein sequence ID" value="RDV84887.1"/>
    <property type="molecule type" value="Genomic_DNA"/>
</dbReference>
<evidence type="ECO:0000256" key="1">
    <source>
        <dbReference type="ARBA" id="ARBA00004651"/>
    </source>
</evidence>
<dbReference type="GO" id="GO:0034775">
    <property type="term" value="P:glutathione transmembrane transport"/>
    <property type="evidence" value="ECO:0007669"/>
    <property type="project" value="InterPro"/>
</dbReference>
<keyword evidence="6" id="KW-0645">Protease</keyword>
<dbReference type="GO" id="GO:0005524">
    <property type="term" value="F:ATP binding"/>
    <property type="evidence" value="ECO:0007669"/>
    <property type="project" value="UniProtKB-KW"/>
</dbReference>
<gene>
    <name evidence="13" type="primary">cydC</name>
    <name evidence="13" type="ORF">DXX99_02280</name>
</gene>
<evidence type="ECO:0000313" key="13">
    <source>
        <dbReference type="EMBL" id="RDV84887.1"/>
    </source>
</evidence>
<dbReference type="PROSITE" id="PS50893">
    <property type="entry name" value="ABC_TRANSPORTER_2"/>
    <property type="match status" value="1"/>
</dbReference>
<dbReference type="SUPFAM" id="SSF52540">
    <property type="entry name" value="P-loop containing nucleoside triphosphate hydrolases"/>
    <property type="match status" value="1"/>
</dbReference>
<feature type="domain" description="ABC transmembrane type-1" evidence="12">
    <location>
        <begin position="19"/>
        <end position="305"/>
    </location>
</feature>
<dbReference type="PANTHER" id="PTHR43394:SF1">
    <property type="entry name" value="ATP-BINDING CASSETTE SUB-FAMILY B MEMBER 10, MITOCHONDRIAL"/>
    <property type="match status" value="1"/>
</dbReference>
<keyword evidence="3" id="KW-1003">Cell membrane</keyword>
<evidence type="ECO:0000256" key="2">
    <source>
        <dbReference type="ARBA" id="ARBA00022448"/>
    </source>
</evidence>
<evidence type="ECO:0000256" key="10">
    <source>
        <dbReference type="SAM" id="Phobius"/>
    </source>
</evidence>
<dbReference type="NCBIfam" id="TIGR02868">
    <property type="entry name" value="CydC"/>
    <property type="match status" value="1"/>
</dbReference>
<feature type="domain" description="ABC transporter" evidence="11">
    <location>
        <begin position="333"/>
        <end position="568"/>
    </location>
</feature>
<dbReference type="InterPro" id="IPR014223">
    <property type="entry name" value="ABC_CydC/D"/>
</dbReference>
<dbReference type="AlphaFoldDB" id="A0A3D8P852"/>
<dbReference type="SMART" id="SM00382">
    <property type="entry name" value="AAA"/>
    <property type="match status" value="1"/>
</dbReference>
<organism evidence="13 14">
    <name type="scientific">Ammonifex thiophilus</name>
    <dbReference type="NCBI Taxonomy" id="444093"/>
    <lineage>
        <taxon>Bacteria</taxon>
        <taxon>Bacillati</taxon>
        <taxon>Bacillota</taxon>
        <taxon>Clostridia</taxon>
        <taxon>Thermoanaerobacterales</taxon>
        <taxon>Thermoanaerobacteraceae</taxon>
        <taxon>Ammonifex</taxon>
    </lineage>
</organism>
<evidence type="ECO:0000256" key="8">
    <source>
        <dbReference type="ARBA" id="ARBA00022989"/>
    </source>
</evidence>
<evidence type="ECO:0000256" key="5">
    <source>
        <dbReference type="ARBA" id="ARBA00022741"/>
    </source>
</evidence>
<dbReference type="Proteomes" id="UP000256329">
    <property type="component" value="Unassembled WGS sequence"/>
</dbReference>
<dbReference type="InterPro" id="IPR036640">
    <property type="entry name" value="ABC1_TM_sf"/>
</dbReference>
<keyword evidence="4 10" id="KW-0812">Transmembrane</keyword>
<comment type="caution">
    <text evidence="13">The sequence shown here is derived from an EMBL/GenBank/DDBJ whole genome shotgun (WGS) entry which is preliminary data.</text>
</comment>
<dbReference type="GO" id="GO:0015421">
    <property type="term" value="F:ABC-type oligopeptide transporter activity"/>
    <property type="evidence" value="ECO:0007669"/>
    <property type="project" value="TreeGrafter"/>
</dbReference>
<sequence length="572" mass="63991">MNSAPDFKAILKLCLPELALAAFLGFLAVASNVGLIGTATWLIATAALHPPFGDLFLATVAVRFFGVARAIFRYAERYLAHDATFRWLARLRSWFYARLEPLAPAVLHPFSSAGLLSTLVNDVQALENLYLRVLAPGWIALGMALSLFAFLFCFAPLLAWLFLFFALLLGAVLPIFFHLLTRRRSAEESWARNGLTTTLVEVAEGLREALVFDLVARMERKVAAWRRKLNRARYRRGGLEIWAEVVSDLFSRLALVSLLVVAVVLVQRGALPGVALAVLPLMVLTALEAWGPLLLVPRHYRESREATARILEVISAPSPSPSASSCRPDDIYLRLENLRFRYLPEGPWVLDGVEFDLPPGRKVALVGPSGAGKSTLLNLLLRLWDYQEGHIYLGGCELRSLPPEEVQRWFAVVPQQVYFFNATVRENLALARPGIELAEIERLARELGIHRHLLSLPQGFETPIGDRGFMLSGGERQRLAILRALLKNAPILLLDEPTAGLDPVSARDLFYRLLEKAEGRTLLLITHRPLALELMDEIVVLDRGRVVDRGKHCELLPRCSIYRHLWERHGLA</sequence>
<feature type="transmembrane region" description="Helical" evidence="10">
    <location>
        <begin position="129"/>
        <end position="152"/>
    </location>
</feature>
<evidence type="ECO:0000256" key="7">
    <source>
        <dbReference type="ARBA" id="ARBA00022840"/>
    </source>
</evidence>
<keyword evidence="2" id="KW-0813">Transport</keyword>
<dbReference type="GO" id="GO:0005886">
    <property type="term" value="C:plasma membrane"/>
    <property type="evidence" value="ECO:0007669"/>
    <property type="project" value="UniProtKB-SubCell"/>
</dbReference>
<proteinExistence type="predicted"/>
<feature type="transmembrane region" description="Helical" evidence="10">
    <location>
        <begin position="273"/>
        <end position="296"/>
    </location>
</feature>
<dbReference type="GO" id="GO:0008234">
    <property type="term" value="F:cysteine-type peptidase activity"/>
    <property type="evidence" value="ECO:0007669"/>
    <property type="project" value="UniProtKB-KW"/>
</dbReference>
<keyword evidence="9 10" id="KW-0472">Membrane</keyword>
<keyword evidence="5" id="KW-0547">Nucleotide-binding</keyword>
<feature type="transmembrane region" description="Helical" evidence="10">
    <location>
        <begin position="55"/>
        <end position="75"/>
    </location>
</feature>
<dbReference type="Gene3D" id="1.20.1560.10">
    <property type="entry name" value="ABC transporter type 1, transmembrane domain"/>
    <property type="match status" value="1"/>
</dbReference>
<dbReference type="PANTHER" id="PTHR43394">
    <property type="entry name" value="ATP-DEPENDENT PERMEASE MDL1, MITOCHONDRIAL"/>
    <property type="match status" value="1"/>
</dbReference>
<evidence type="ECO:0000256" key="9">
    <source>
        <dbReference type="ARBA" id="ARBA00023136"/>
    </source>
</evidence>
<dbReference type="InterPro" id="IPR017871">
    <property type="entry name" value="ABC_transporter-like_CS"/>
</dbReference>
<evidence type="ECO:0000259" key="12">
    <source>
        <dbReference type="PROSITE" id="PS50929"/>
    </source>
</evidence>
<keyword evidence="8 10" id="KW-1133">Transmembrane helix</keyword>
<dbReference type="PROSITE" id="PS00211">
    <property type="entry name" value="ABC_TRANSPORTER_1"/>
    <property type="match status" value="1"/>
</dbReference>
<feature type="transmembrane region" description="Helical" evidence="10">
    <location>
        <begin position="241"/>
        <end position="267"/>
    </location>
</feature>
<dbReference type="GO" id="GO:0016887">
    <property type="term" value="F:ATP hydrolysis activity"/>
    <property type="evidence" value="ECO:0007669"/>
    <property type="project" value="InterPro"/>
</dbReference>
<accession>A0A3D8P852</accession>
<protein>
    <submittedName>
        <fullName evidence="13">Thiol reductant ABC exporter subunit CydC</fullName>
    </submittedName>
</protein>
<dbReference type="GO" id="GO:0045454">
    <property type="term" value="P:cell redox homeostasis"/>
    <property type="evidence" value="ECO:0007669"/>
    <property type="project" value="InterPro"/>
</dbReference>
<name>A0A3D8P852_9THEO</name>
<keyword evidence="7" id="KW-0067">ATP-binding</keyword>
<evidence type="ECO:0000256" key="6">
    <source>
        <dbReference type="ARBA" id="ARBA00022807"/>
    </source>
</evidence>
<evidence type="ECO:0000259" key="11">
    <source>
        <dbReference type="PROSITE" id="PS50893"/>
    </source>
</evidence>
<dbReference type="SUPFAM" id="SSF90123">
    <property type="entry name" value="ABC transporter transmembrane region"/>
    <property type="match status" value="1"/>
</dbReference>
<keyword evidence="6" id="KW-0788">Thiol protease</keyword>
<feature type="transmembrane region" description="Helical" evidence="10">
    <location>
        <begin position="20"/>
        <end position="43"/>
    </location>
</feature>
<dbReference type="FunFam" id="3.40.50.300:FF:000299">
    <property type="entry name" value="ABC transporter ATP-binding protein/permease"/>
    <property type="match status" value="1"/>
</dbReference>
<dbReference type="InterPro" id="IPR011527">
    <property type="entry name" value="ABC1_TM_dom"/>
</dbReference>
<dbReference type="OrthoDB" id="9762517at2"/>
<dbReference type="InterPro" id="IPR039421">
    <property type="entry name" value="Type_1_exporter"/>
</dbReference>
<dbReference type="Pfam" id="PF00005">
    <property type="entry name" value="ABC_tran"/>
    <property type="match status" value="1"/>
</dbReference>
<evidence type="ECO:0000313" key="14">
    <source>
        <dbReference type="Proteomes" id="UP000256329"/>
    </source>
</evidence>